<dbReference type="GO" id="GO:0008233">
    <property type="term" value="F:peptidase activity"/>
    <property type="evidence" value="ECO:0007669"/>
    <property type="project" value="InterPro"/>
</dbReference>
<gene>
    <name evidence="3" type="primary">ina_1</name>
    <name evidence="3" type="ORF">NCTC13043_00658</name>
</gene>
<dbReference type="PANTHER" id="PTHR41775:SF1">
    <property type="entry name" value="PEPTIDASE M6-LIKE DOMAIN-CONTAINING PROTEIN"/>
    <property type="match status" value="1"/>
</dbReference>
<dbReference type="RefSeq" id="WP_115082995.1">
    <property type="nucleotide sequence ID" value="NZ_UGTP01000001.1"/>
</dbReference>
<dbReference type="SUPFAM" id="SSF55486">
    <property type="entry name" value="Metalloproteases ('zincins'), catalytic domain"/>
    <property type="match status" value="1"/>
</dbReference>
<dbReference type="GO" id="GO:0006508">
    <property type="term" value="P:proteolysis"/>
    <property type="evidence" value="ECO:0007669"/>
    <property type="project" value="InterPro"/>
</dbReference>
<dbReference type="PANTHER" id="PTHR41775">
    <property type="entry name" value="SECRETED PROTEIN-RELATED"/>
    <property type="match status" value="1"/>
</dbReference>
<keyword evidence="1" id="KW-0732">Signal</keyword>
<dbReference type="Proteomes" id="UP000254235">
    <property type="component" value="Unassembled WGS sequence"/>
</dbReference>
<keyword evidence="3" id="KW-0378">Hydrolase</keyword>
<reference evidence="3 4" key="1">
    <citation type="submission" date="2018-06" db="EMBL/GenBank/DDBJ databases">
        <authorList>
            <consortium name="Pathogen Informatics"/>
            <person name="Doyle S."/>
        </authorList>
    </citation>
    <scope>NUCLEOTIDE SEQUENCE [LARGE SCALE GENOMIC DNA]</scope>
    <source>
        <strain evidence="3 4">NCTC13043</strain>
    </source>
</reference>
<feature type="chain" id="PRO_5017036601" evidence="1">
    <location>
        <begin position="21"/>
        <end position="583"/>
    </location>
</feature>
<name>A0A379F073_9BACT</name>
<evidence type="ECO:0000313" key="3">
    <source>
        <dbReference type="EMBL" id="SUC12038.1"/>
    </source>
</evidence>
<dbReference type="EMBL" id="UGTP01000001">
    <property type="protein sequence ID" value="SUC12038.1"/>
    <property type="molecule type" value="Genomic_DNA"/>
</dbReference>
<feature type="domain" description="Peptidase M6-like" evidence="2">
    <location>
        <begin position="182"/>
        <end position="378"/>
    </location>
</feature>
<accession>A0A379F073</accession>
<dbReference type="GeneID" id="78570379"/>
<sequence length="583" mass="65589">MKKILLSVFLSTSISLPTLAVGPLPKVWTVKQSDSTSIKIMVKGEGGRTVYYASLDGKIIVKGANNDFYYAVINDGKLQPSTFIAHEAGDRTAEERAFLNEAKTERKMYMLNSAATRAQQAIPRKAISASTADGLGEYNKTGMGGINSIGTPQVPVVMVEFRDKEFLPTTTPEKMTRYYNEAGYHDEPGCVGSVKDFFTSQSRGMFVPTFEVIGPIKVNHSYAYYGKNERTSDLVRDVVKEAKAQNISFDKFKNPKTGHVELICLFYAGRGQATEDPSKPGYENYIWPQEQDINETIEGTPFNSYFVGNELNYYGTLMGMGVFCHEFGHALGLPDFYNTDPAVTLSRNPFGYWSIMDAGPYVNNANAPIGYTAYERSYLGWLKLKELTSPQTVKLDPISNKDGELAAIVRSPRNRSEYFILENRTSDTWYPKAYRERRTNGYDTFTFGDGLMLSHFAYDKQYWEYNSVNTVDNKMRAYIIPADNEQLNYSAHKENLYGVEKKSIDKLAFYDGVTIQNAVQGIEVNADGTIVFGYRQNPTAIENITEATDENKGDGYYYDLQGRRVQNPTRGIYIHNGKKIVVK</sequence>
<proteinExistence type="predicted"/>
<dbReference type="Pfam" id="PF05547">
    <property type="entry name" value="Peptidase_M6"/>
    <property type="match status" value="1"/>
</dbReference>
<dbReference type="OrthoDB" id="9813478at2"/>
<dbReference type="InterPro" id="IPR008757">
    <property type="entry name" value="Peptidase_M6-like_domain"/>
</dbReference>
<dbReference type="AlphaFoldDB" id="A0A379F073"/>
<organism evidence="3 4">
    <name type="scientific">Prevotella pallens</name>
    <dbReference type="NCBI Taxonomy" id="60133"/>
    <lineage>
        <taxon>Bacteria</taxon>
        <taxon>Pseudomonadati</taxon>
        <taxon>Bacteroidota</taxon>
        <taxon>Bacteroidia</taxon>
        <taxon>Bacteroidales</taxon>
        <taxon>Prevotellaceae</taxon>
        <taxon>Prevotella</taxon>
    </lineage>
</organism>
<dbReference type="NCBIfam" id="TIGR03296">
    <property type="entry name" value="M6dom_TIGR03296"/>
    <property type="match status" value="1"/>
</dbReference>
<feature type="signal peptide" evidence="1">
    <location>
        <begin position="1"/>
        <end position="20"/>
    </location>
</feature>
<evidence type="ECO:0000313" key="4">
    <source>
        <dbReference type="Proteomes" id="UP000254235"/>
    </source>
</evidence>
<evidence type="ECO:0000259" key="2">
    <source>
        <dbReference type="Pfam" id="PF05547"/>
    </source>
</evidence>
<evidence type="ECO:0000256" key="1">
    <source>
        <dbReference type="SAM" id="SignalP"/>
    </source>
</evidence>
<dbReference type="EC" id="3.4.24.-" evidence="3"/>
<protein>
    <submittedName>
        <fullName evidence="3">Immune inhibitor A</fullName>
        <ecNumber evidence="3">3.4.24.-</ecNumber>
    </submittedName>
</protein>